<comment type="caution">
    <text evidence="7">The sequence shown here is derived from an EMBL/GenBank/DDBJ whole genome shotgun (WGS) entry which is preliminary data.</text>
</comment>
<keyword evidence="3 7" id="KW-0067">ATP-binding</keyword>
<dbReference type="PANTHER" id="PTHR42794">
    <property type="entry name" value="HEMIN IMPORT ATP-BINDING PROTEIN HMUV"/>
    <property type="match status" value="1"/>
</dbReference>
<dbReference type="RefSeq" id="WP_330198491.1">
    <property type="nucleotide sequence ID" value="NZ_JAZDRP010000003.1"/>
</dbReference>
<keyword evidence="2" id="KW-0547">Nucleotide-binding</keyword>
<reference evidence="7 8" key="1">
    <citation type="submission" date="2024-01" db="EMBL/GenBank/DDBJ databases">
        <title>Hyphobacterium bacterium isolated from marine sediment.</title>
        <authorList>
            <person name="Zhao S."/>
        </authorList>
    </citation>
    <scope>NUCLEOTIDE SEQUENCE [LARGE SCALE GENOMIC DNA]</scope>
    <source>
        <strain evidence="8">HN65</strain>
    </source>
</reference>
<dbReference type="InterPro" id="IPR003593">
    <property type="entry name" value="AAA+_ATPase"/>
</dbReference>
<evidence type="ECO:0000256" key="2">
    <source>
        <dbReference type="ARBA" id="ARBA00022741"/>
    </source>
</evidence>
<dbReference type="InterPro" id="IPR017871">
    <property type="entry name" value="ABC_transporter-like_CS"/>
</dbReference>
<evidence type="ECO:0000256" key="5">
    <source>
        <dbReference type="ARBA" id="ARBA00037066"/>
    </source>
</evidence>
<dbReference type="PROSITE" id="PS00211">
    <property type="entry name" value="ABC_TRANSPORTER_1"/>
    <property type="match status" value="1"/>
</dbReference>
<keyword evidence="1" id="KW-0813">Transport</keyword>
<keyword evidence="4" id="KW-1278">Translocase</keyword>
<dbReference type="SUPFAM" id="SSF52540">
    <property type="entry name" value="P-loop containing nucleoside triphosphate hydrolases"/>
    <property type="match status" value="1"/>
</dbReference>
<dbReference type="InterPro" id="IPR027417">
    <property type="entry name" value="P-loop_NTPase"/>
</dbReference>
<comment type="function">
    <text evidence="5">Part of the ABC transporter complex HmuTUV involved in hemin import. Responsible for energy coupling to the transport system.</text>
</comment>
<evidence type="ECO:0000256" key="3">
    <source>
        <dbReference type="ARBA" id="ARBA00022840"/>
    </source>
</evidence>
<dbReference type="PANTHER" id="PTHR42794:SF1">
    <property type="entry name" value="HEMIN IMPORT ATP-BINDING PROTEIN HMUV"/>
    <property type="match status" value="1"/>
</dbReference>
<evidence type="ECO:0000313" key="8">
    <source>
        <dbReference type="Proteomes" id="UP001354971"/>
    </source>
</evidence>
<protein>
    <submittedName>
        <fullName evidence="7">ABC transporter ATP-binding protein</fullName>
    </submittedName>
</protein>
<dbReference type="EMBL" id="JAZDRP010000003">
    <property type="protein sequence ID" value="MEE2525828.1"/>
    <property type="molecule type" value="Genomic_DNA"/>
</dbReference>
<organism evidence="7 8">
    <name type="scientific">Hyphobacterium lacteum</name>
    <dbReference type="NCBI Taxonomy" id="3116575"/>
    <lineage>
        <taxon>Bacteria</taxon>
        <taxon>Pseudomonadati</taxon>
        <taxon>Pseudomonadota</taxon>
        <taxon>Alphaproteobacteria</taxon>
        <taxon>Maricaulales</taxon>
        <taxon>Maricaulaceae</taxon>
        <taxon>Hyphobacterium</taxon>
    </lineage>
</organism>
<accession>A0ABU7LPJ1</accession>
<dbReference type="Pfam" id="PF00005">
    <property type="entry name" value="ABC_tran"/>
    <property type="match status" value="1"/>
</dbReference>
<proteinExistence type="predicted"/>
<dbReference type="GO" id="GO:0005524">
    <property type="term" value="F:ATP binding"/>
    <property type="evidence" value="ECO:0007669"/>
    <property type="project" value="UniProtKB-KW"/>
</dbReference>
<evidence type="ECO:0000256" key="1">
    <source>
        <dbReference type="ARBA" id="ARBA00022448"/>
    </source>
</evidence>
<sequence>MTAHLILDQLICAYDRRQVLSIEGLGIRAGEVTALVGPNGAGKSTLLRTLAGQLSPASGEVRLQGVDLSRFAIRERARRIAYLPADAQPAWPLLARRIVELGRHPFLKPLTGSSAEDRKAVDRAMQQTETAHLGDRPFNELSSGERARLLLARAMATQASTLLLDEPGAALDPRHQLKIMELMASEAKSGACVVFAGHSLPLVSRFSDRVIVIDAGRIVADGPPEDALGPQTLEQVFGLDAPGGVAPVGWDLA</sequence>
<evidence type="ECO:0000313" key="7">
    <source>
        <dbReference type="EMBL" id="MEE2525828.1"/>
    </source>
</evidence>
<keyword evidence="8" id="KW-1185">Reference proteome</keyword>
<dbReference type="CDD" id="cd03214">
    <property type="entry name" value="ABC_Iron-Siderophores_B12_Hemin"/>
    <property type="match status" value="1"/>
</dbReference>
<dbReference type="Proteomes" id="UP001354971">
    <property type="component" value="Unassembled WGS sequence"/>
</dbReference>
<evidence type="ECO:0000259" key="6">
    <source>
        <dbReference type="PROSITE" id="PS50893"/>
    </source>
</evidence>
<name>A0ABU7LPJ1_9PROT</name>
<feature type="domain" description="ABC transporter" evidence="6">
    <location>
        <begin position="5"/>
        <end position="240"/>
    </location>
</feature>
<dbReference type="SMART" id="SM00382">
    <property type="entry name" value="AAA"/>
    <property type="match status" value="1"/>
</dbReference>
<dbReference type="InterPro" id="IPR003439">
    <property type="entry name" value="ABC_transporter-like_ATP-bd"/>
</dbReference>
<evidence type="ECO:0000256" key="4">
    <source>
        <dbReference type="ARBA" id="ARBA00022967"/>
    </source>
</evidence>
<dbReference type="Gene3D" id="3.40.50.300">
    <property type="entry name" value="P-loop containing nucleotide triphosphate hydrolases"/>
    <property type="match status" value="1"/>
</dbReference>
<gene>
    <name evidence="7" type="ORF">V0U79_05570</name>
</gene>
<dbReference type="PROSITE" id="PS50893">
    <property type="entry name" value="ABC_TRANSPORTER_2"/>
    <property type="match status" value="1"/>
</dbReference>